<proteinExistence type="predicted"/>
<gene>
    <name evidence="5" type="ORF">AADG42_02420</name>
</gene>
<evidence type="ECO:0000256" key="2">
    <source>
        <dbReference type="ARBA" id="ARBA00023125"/>
    </source>
</evidence>
<organism evidence="5 6">
    <name type="scientific">Ammonicoccus fulvus</name>
    <dbReference type="NCBI Taxonomy" id="3138240"/>
    <lineage>
        <taxon>Bacteria</taxon>
        <taxon>Bacillati</taxon>
        <taxon>Actinomycetota</taxon>
        <taxon>Actinomycetes</taxon>
        <taxon>Propionibacteriales</taxon>
        <taxon>Propionibacteriaceae</taxon>
        <taxon>Ammonicoccus</taxon>
    </lineage>
</organism>
<evidence type="ECO:0000256" key="3">
    <source>
        <dbReference type="ARBA" id="ARBA00023163"/>
    </source>
</evidence>
<dbReference type="EMBL" id="CP154795">
    <property type="protein sequence ID" value="XAN06208.1"/>
    <property type="molecule type" value="Genomic_DNA"/>
</dbReference>
<keyword evidence="3" id="KW-0804">Transcription</keyword>
<sequence length="262" mass="28666">MDLRHRIHPALRGLVNRMQGYAFRLDPDAVHHGVPSPSATIIISFDEPLDVGWVDGRTERVQRWLLASGMHTSPALIHTHGVQHGIQLDLTPAGCRALLGLPIGPLCHTLADHADVPVGVPDDLHARMSAASWPERFDLLETHLLTAAMRARTDLPADLAYAWQLLGRTHGKVRVAELADQIGWSRRHLVNRFTAEFGLPPRDIGRLHRFGAAQAYAKKGAPWADVAVHAGYADQAHLSREFRALAGQTPSAWRADALGAAS</sequence>
<dbReference type="PROSITE" id="PS01124">
    <property type="entry name" value="HTH_ARAC_FAMILY_2"/>
    <property type="match status" value="1"/>
</dbReference>
<dbReference type="SMART" id="SM00342">
    <property type="entry name" value="HTH_ARAC"/>
    <property type="match status" value="1"/>
</dbReference>
<dbReference type="InterPro" id="IPR050204">
    <property type="entry name" value="AraC_XylS_family_regulators"/>
</dbReference>
<dbReference type="SUPFAM" id="SSF46689">
    <property type="entry name" value="Homeodomain-like"/>
    <property type="match status" value="1"/>
</dbReference>
<dbReference type="PANTHER" id="PTHR46796">
    <property type="entry name" value="HTH-TYPE TRANSCRIPTIONAL ACTIVATOR RHAS-RELATED"/>
    <property type="match status" value="1"/>
</dbReference>
<dbReference type="Gene3D" id="1.10.10.60">
    <property type="entry name" value="Homeodomain-like"/>
    <property type="match status" value="1"/>
</dbReference>
<protein>
    <submittedName>
        <fullName evidence="5">AraC family transcriptional regulator</fullName>
    </submittedName>
</protein>
<dbReference type="RefSeq" id="WP_425307640.1">
    <property type="nucleotide sequence ID" value="NZ_CP154795.1"/>
</dbReference>
<dbReference type="Proteomes" id="UP001442841">
    <property type="component" value="Chromosome"/>
</dbReference>
<evidence type="ECO:0000313" key="6">
    <source>
        <dbReference type="Proteomes" id="UP001442841"/>
    </source>
</evidence>
<feature type="domain" description="HTH araC/xylS-type" evidence="4">
    <location>
        <begin position="149"/>
        <end position="256"/>
    </location>
</feature>
<dbReference type="InterPro" id="IPR018060">
    <property type="entry name" value="HTH_AraC"/>
</dbReference>
<evidence type="ECO:0000313" key="5">
    <source>
        <dbReference type="EMBL" id="XAN06208.1"/>
    </source>
</evidence>
<name>A0ABZ3FJK2_9ACTN</name>
<keyword evidence="6" id="KW-1185">Reference proteome</keyword>
<dbReference type="Pfam" id="PF12833">
    <property type="entry name" value="HTH_18"/>
    <property type="match status" value="1"/>
</dbReference>
<accession>A0ABZ3FJK2</accession>
<dbReference type="InterPro" id="IPR009057">
    <property type="entry name" value="Homeodomain-like_sf"/>
</dbReference>
<dbReference type="PANTHER" id="PTHR46796:SF15">
    <property type="entry name" value="BLL1074 PROTEIN"/>
    <property type="match status" value="1"/>
</dbReference>
<evidence type="ECO:0000259" key="4">
    <source>
        <dbReference type="PROSITE" id="PS01124"/>
    </source>
</evidence>
<keyword evidence="1" id="KW-0805">Transcription regulation</keyword>
<keyword evidence="2" id="KW-0238">DNA-binding</keyword>
<evidence type="ECO:0000256" key="1">
    <source>
        <dbReference type="ARBA" id="ARBA00023015"/>
    </source>
</evidence>
<reference evidence="5 6" key="1">
    <citation type="submission" date="2024-04" db="EMBL/GenBank/DDBJ databases">
        <title>Isolation of an actinomycete strain from pig manure.</title>
        <authorList>
            <person name="Gong T."/>
            <person name="Yu Z."/>
            <person name="An M."/>
            <person name="Wei C."/>
            <person name="Yang W."/>
            <person name="Liu L."/>
        </authorList>
    </citation>
    <scope>NUCLEOTIDE SEQUENCE [LARGE SCALE GENOMIC DNA]</scope>
    <source>
        <strain evidence="5 6">ZF39</strain>
    </source>
</reference>